<dbReference type="EMBL" id="JAATIP010000019">
    <property type="protein sequence ID" value="KAF4392205.1"/>
    <property type="molecule type" value="Genomic_DNA"/>
</dbReference>
<gene>
    <name evidence="3" type="ORF">F8388_012661</name>
</gene>
<evidence type="ECO:0000259" key="2">
    <source>
        <dbReference type="Pfam" id="PF05089"/>
    </source>
</evidence>
<evidence type="ECO:0000313" key="4">
    <source>
        <dbReference type="Proteomes" id="UP000525078"/>
    </source>
</evidence>
<evidence type="ECO:0000256" key="1">
    <source>
        <dbReference type="SAM" id="MobiDB-lite"/>
    </source>
</evidence>
<sequence>MRRQSGRKQDLESNNGGGALPHPKITVQKLATGAQLCLAPKAGLLPRIDDNGVIVPRPVPWSYYQNSVSSSYSFAWWDWKRWEKEIDWMALQGVNLPLTG</sequence>
<dbReference type="PANTHER" id="PTHR12872">
    <property type="entry name" value="ALPHA-N-ACETYLGLUCOSAMINIDASE"/>
    <property type="match status" value="1"/>
</dbReference>
<dbReference type="AlphaFoldDB" id="A0A7J6HAV9"/>
<reference evidence="3 4" key="1">
    <citation type="journal article" date="2020" name="bioRxiv">
        <title>Sequence and annotation of 42 cannabis genomes reveals extensive copy number variation in cannabinoid synthesis and pathogen resistance genes.</title>
        <authorList>
            <person name="Mckernan K.J."/>
            <person name="Helbert Y."/>
            <person name="Kane L.T."/>
            <person name="Ebling H."/>
            <person name="Zhang L."/>
            <person name="Liu B."/>
            <person name="Eaton Z."/>
            <person name="Mclaughlin S."/>
            <person name="Kingan S."/>
            <person name="Baybayan P."/>
            <person name="Concepcion G."/>
            <person name="Jordan M."/>
            <person name="Riva A."/>
            <person name="Barbazuk W."/>
            <person name="Harkins T."/>
        </authorList>
    </citation>
    <scope>NUCLEOTIDE SEQUENCE [LARGE SCALE GENOMIC DNA]</scope>
    <source>
        <strain evidence="4">cv. Jamaican Lion 4</strain>
        <tissue evidence="3">Leaf</tissue>
    </source>
</reference>
<dbReference type="Gene3D" id="3.20.20.80">
    <property type="entry name" value="Glycosidases"/>
    <property type="match status" value="1"/>
</dbReference>
<feature type="region of interest" description="Disordered" evidence="1">
    <location>
        <begin position="1"/>
        <end position="23"/>
    </location>
</feature>
<dbReference type="Proteomes" id="UP000525078">
    <property type="component" value="Unassembled WGS sequence"/>
</dbReference>
<name>A0A7J6HAV9_CANSA</name>
<protein>
    <recommendedName>
        <fullName evidence="2">Alpha-N-acetylglucosaminidase tim-barrel domain-containing protein</fullName>
    </recommendedName>
</protein>
<feature type="domain" description="Alpha-N-acetylglucosaminidase tim-barrel" evidence="2">
    <location>
        <begin position="63"/>
        <end position="99"/>
    </location>
</feature>
<accession>A0A7J6HAV9</accession>
<dbReference type="Pfam" id="PF05089">
    <property type="entry name" value="NAGLU"/>
    <property type="match status" value="1"/>
</dbReference>
<dbReference type="PANTHER" id="PTHR12872:SF3">
    <property type="entry name" value="ALPHA-N-ACETYLGLUCOSAMINIDASE"/>
    <property type="match status" value="1"/>
</dbReference>
<dbReference type="InterPro" id="IPR024733">
    <property type="entry name" value="NAGLU_tim-barrel"/>
</dbReference>
<dbReference type="InterPro" id="IPR007781">
    <property type="entry name" value="NAGLU"/>
</dbReference>
<organism evidence="3 4">
    <name type="scientific">Cannabis sativa</name>
    <name type="common">Hemp</name>
    <name type="synonym">Marijuana</name>
    <dbReference type="NCBI Taxonomy" id="3483"/>
    <lineage>
        <taxon>Eukaryota</taxon>
        <taxon>Viridiplantae</taxon>
        <taxon>Streptophyta</taxon>
        <taxon>Embryophyta</taxon>
        <taxon>Tracheophyta</taxon>
        <taxon>Spermatophyta</taxon>
        <taxon>Magnoliopsida</taxon>
        <taxon>eudicotyledons</taxon>
        <taxon>Gunneridae</taxon>
        <taxon>Pentapetalae</taxon>
        <taxon>rosids</taxon>
        <taxon>fabids</taxon>
        <taxon>Rosales</taxon>
        <taxon>Cannabaceae</taxon>
        <taxon>Cannabis</taxon>
    </lineage>
</organism>
<comment type="caution">
    <text evidence="3">The sequence shown here is derived from an EMBL/GenBank/DDBJ whole genome shotgun (WGS) entry which is preliminary data.</text>
</comment>
<proteinExistence type="predicted"/>
<evidence type="ECO:0000313" key="3">
    <source>
        <dbReference type="EMBL" id="KAF4392205.1"/>
    </source>
</evidence>